<dbReference type="SUPFAM" id="SSF56317">
    <property type="entry name" value="Carbon-nitrogen hydrolase"/>
    <property type="match status" value="1"/>
</dbReference>
<dbReference type="InterPro" id="IPR003010">
    <property type="entry name" value="C-N_Hydrolase"/>
</dbReference>
<comment type="caution">
    <text evidence="3">The sequence shown here is derived from an EMBL/GenBank/DDBJ whole genome shotgun (WGS) entry which is preliminary data.</text>
</comment>
<sequence>MPLWSVAAAQYASRARDIDANISHHLRWIEHAAAQGVDLLLFPELSLTGYELEAAPELAMSPNDPRLELLASAARNHHMTVIVGLPLRMDHAQHIAAMSFLPDGTRLSYAKRQLHGSEQAFFAPGHGGPLFGVPTRNVALAVCADIAVEQFAREAAEGGADLYAAGALLSEQSYDNDCQLLARWATAYNMSVLLANHATPGGGYQCNGGSAFWDANGKQVIRAGDGELLMIARRNAGGWQAEVHPLG</sequence>
<dbReference type="Pfam" id="PF00795">
    <property type="entry name" value="CN_hydrolase"/>
    <property type="match status" value="1"/>
</dbReference>
<feature type="domain" description="CN hydrolase" evidence="2">
    <location>
        <begin position="4"/>
        <end position="236"/>
    </location>
</feature>
<evidence type="ECO:0000256" key="1">
    <source>
        <dbReference type="ARBA" id="ARBA00022801"/>
    </source>
</evidence>
<name>A0ABS4P2Z2_9GAMM</name>
<dbReference type="PROSITE" id="PS50263">
    <property type="entry name" value="CN_HYDROLASE"/>
    <property type="match status" value="1"/>
</dbReference>
<accession>A0ABS4P2Z2</accession>
<dbReference type="RefSeq" id="WP_017802862.1">
    <property type="nucleotide sequence ID" value="NZ_JAGGMQ010000001.1"/>
</dbReference>
<dbReference type="InterPro" id="IPR050345">
    <property type="entry name" value="Aliph_Amidase/BUP"/>
</dbReference>
<organism evidence="3 4">
    <name type="scientific">Winslowiella toletana</name>
    <dbReference type="NCBI Taxonomy" id="92490"/>
    <lineage>
        <taxon>Bacteria</taxon>
        <taxon>Pseudomonadati</taxon>
        <taxon>Pseudomonadota</taxon>
        <taxon>Gammaproteobacteria</taxon>
        <taxon>Enterobacterales</taxon>
        <taxon>Erwiniaceae</taxon>
        <taxon>Winslowiella</taxon>
    </lineage>
</organism>
<evidence type="ECO:0000313" key="4">
    <source>
        <dbReference type="Proteomes" id="UP001195624"/>
    </source>
</evidence>
<evidence type="ECO:0000313" key="3">
    <source>
        <dbReference type="EMBL" id="MBP2167029.1"/>
    </source>
</evidence>
<protein>
    <submittedName>
        <fullName evidence="3">Amidohydrolase</fullName>
    </submittedName>
</protein>
<dbReference type="InterPro" id="IPR036526">
    <property type="entry name" value="C-N_Hydrolase_sf"/>
</dbReference>
<gene>
    <name evidence="3" type="ORF">J2125_000221</name>
</gene>
<dbReference type="PANTHER" id="PTHR43674">
    <property type="entry name" value="NITRILASE C965.09-RELATED"/>
    <property type="match status" value="1"/>
</dbReference>
<evidence type="ECO:0000259" key="2">
    <source>
        <dbReference type="PROSITE" id="PS50263"/>
    </source>
</evidence>
<reference evidence="4" key="2">
    <citation type="submission" date="2023-07" db="EMBL/GenBank/DDBJ databases">
        <title>Genome mining of underrepresented organisms for secondary metabolites.</title>
        <authorList>
            <person name="D'Agostino P.M."/>
        </authorList>
    </citation>
    <scope>NUCLEOTIDE SEQUENCE [LARGE SCALE GENOMIC DNA]</scope>
    <source>
        <strain evidence="4">WS4403</strain>
    </source>
</reference>
<dbReference type="PANTHER" id="PTHR43674:SF2">
    <property type="entry name" value="BETA-UREIDOPROPIONASE"/>
    <property type="match status" value="1"/>
</dbReference>
<dbReference type="Proteomes" id="UP001195624">
    <property type="component" value="Unassembled WGS sequence"/>
</dbReference>
<dbReference type="CDD" id="cd07197">
    <property type="entry name" value="nitrilase"/>
    <property type="match status" value="1"/>
</dbReference>
<reference evidence="3 4" key="1">
    <citation type="submission" date="2021-03" db="EMBL/GenBank/DDBJ databases">
        <authorList>
            <person name="D'Agostino P."/>
            <person name="Huntemann M."/>
            <person name="Clum A."/>
            <person name="Spunde A."/>
            <person name="Palaniappan K."/>
            <person name="Ritter S."/>
            <person name="Mikhailova N."/>
            <person name="Chen I.-M."/>
            <person name="Stamatis D."/>
            <person name="Reddy T."/>
            <person name="O'Malley R."/>
            <person name="Daum C."/>
            <person name="Shapiro N."/>
            <person name="Ivanova N."/>
            <person name="Kyrpides N."/>
            <person name="Woyke T."/>
        </authorList>
    </citation>
    <scope>NUCLEOTIDE SEQUENCE [LARGE SCALE GENOMIC DNA]</scope>
    <source>
        <strain evidence="3 4">WS4403</strain>
    </source>
</reference>
<proteinExistence type="predicted"/>
<dbReference type="Gene3D" id="3.60.110.10">
    <property type="entry name" value="Carbon-nitrogen hydrolase"/>
    <property type="match status" value="1"/>
</dbReference>
<keyword evidence="1" id="KW-0378">Hydrolase</keyword>
<keyword evidence="4" id="KW-1185">Reference proteome</keyword>
<dbReference type="EMBL" id="JAGGMQ010000001">
    <property type="protein sequence ID" value="MBP2167029.1"/>
    <property type="molecule type" value="Genomic_DNA"/>
</dbReference>